<dbReference type="Proteomes" id="UP001055514">
    <property type="component" value="Chromosome"/>
</dbReference>
<dbReference type="EMBL" id="JAEFCT010000014">
    <property type="protein sequence ID" value="MBK1445945.1"/>
    <property type="molecule type" value="Genomic_DNA"/>
</dbReference>
<dbReference type="AlphaFoldDB" id="A0A241Y6L4"/>
<gene>
    <name evidence="1" type="ORF">DKE52_019530</name>
    <name evidence="2" type="ORF">JDA50_16155</name>
    <name evidence="3" type="ORF">MWH18_19830</name>
</gene>
<evidence type="ECO:0000313" key="2">
    <source>
        <dbReference type="EMBL" id="MBK1445945.1"/>
    </source>
</evidence>
<dbReference type="EMBL" id="CP033540">
    <property type="protein sequence ID" value="AZC01253.1"/>
    <property type="molecule type" value="Genomic_DNA"/>
</dbReference>
<evidence type="ECO:0000313" key="5">
    <source>
        <dbReference type="Proteomes" id="UP000660083"/>
    </source>
</evidence>
<reference evidence="3" key="4">
    <citation type="submission" date="2022-04" db="EMBL/GenBank/DDBJ databases">
        <title>Emergence of ST220 Acinetobacter pittii strain in bloodstream infection, which co-producing chromosomal NDM-1 and OXA-820 carbapenemases.</title>
        <authorList>
            <person name="Tian C."/>
            <person name="Xing M."/>
            <person name="Fu L."/>
            <person name="Xia D."/>
        </authorList>
    </citation>
    <scope>NUCLEOTIDE SEQUENCE</scope>
    <source>
        <strain evidence="3">TCM</strain>
    </source>
</reference>
<reference evidence="2" key="3">
    <citation type="submission" date="2020-12" db="EMBL/GenBank/DDBJ databases">
        <authorList>
            <person name="Chopjitt P."/>
        </authorList>
    </citation>
    <scope>NUCLEOTIDE SEQUENCE</scope>
    <source>
        <strain evidence="2">AP1</strain>
    </source>
</reference>
<proteinExistence type="predicted"/>
<accession>K9C453</accession>
<accession>A0A241Y6L4</accession>
<dbReference type="EMBL" id="CP095407">
    <property type="protein sequence ID" value="USU94536.1"/>
    <property type="molecule type" value="Genomic_DNA"/>
</dbReference>
<organism evidence="2 5">
    <name type="scientific">Acinetobacter pittii</name>
    <name type="common">Acinetobacter genomosp. 3</name>
    <dbReference type="NCBI Taxonomy" id="48296"/>
    <lineage>
        <taxon>Bacteria</taxon>
        <taxon>Pseudomonadati</taxon>
        <taxon>Pseudomonadota</taxon>
        <taxon>Gammaproteobacteria</taxon>
        <taxon>Moraxellales</taxon>
        <taxon>Moraxellaceae</taxon>
        <taxon>Acinetobacter</taxon>
        <taxon>Acinetobacter calcoaceticus/baumannii complex</taxon>
    </lineage>
</organism>
<evidence type="ECO:0000313" key="1">
    <source>
        <dbReference type="EMBL" id="AZC01253.1"/>
    </source>
</evidence>
<protein>
    <submittedName>
        <fullName evidence="2">Uncharacterized protein</fullName>
    </submittedName>
</protein>
<dbReference type="Proteomes" id="UP000254410">
    <property type="component" value="Chromosome"/>
</dbReference>
<name>A0A241Y6L4_ACIPI</name>
<dbReference type="RefSeq" id="WP_002121660.1">
    <property type="nucleotide sequence ID" value="NZ_AMST01000119.1"/>
</dbReference>
<sequence length="38" mass="4298">MLWHVANTWVMNMRGLGYSKVSVKGSLFCLKVALLSEK</sequence>
<reference evidence="1 4" key="1">
    <citation type="submission" date="2018-11" db="EMBL/GenBank/DDBJ databases">
        <authorList>
            <person name="Kuo S.-C."/>
            <person name="Chen F.-J."/>
            <person name="Liao Y.-C."/>
        </authorList>
    </citation>
    <scope>NUCLEOTIDE SEQUENCE [LARGE SCALE GENOMIC DNA]</scope>
    <source>
        <strain evidence="1 4">2014S06-099</strain>
    </source>
</reference>
<dbReference type="Proteomes" id="UP000660083">
    <property type="component" value="Unassembled WGS sequence"/>
</dbReference>
<evidence type="ECO:0000313" key="3">
    <source>
        <dbReference type="EMBL" id="USU94536.1"/>
    </source>
</evidence>
<evidence type="ECO:0000313" key="4">
    <source>
        <dbReference type="Proteomes" id="UP000254410"/>
    </source>
</evidence>
<reference evidence="1 4" key="2">
    <citation type="submission" date="2018-12" db="EMBL/GenBank/DDBJ databases">
        <title>Molecular Epidemiology of Emerging Carbapenem-Resistance in Acinetobacter nosocomialis and Acinetobacter pittii in Taiwan, 2010-2014.</title>
        <authorList>
            <person name="Huang W.-C."/>
            <person name="Wang H.-Y."/>
            <person name="Lai J.-F."/>
            <person name="Lauderdale T.-L."/>
            <person name="Sytwu H.-K."/>
        </authorList>
    </citation>
    <scope>NUCLEOTIDE SEQUENCE [LARGE SCALE GENOMIC DNA]</scope>
    <source>
        <strain evidence="1 4">2014S06-099</strain>
    </source>
</reference>